<reference evidence="2 3" key="1">
    <citation type="journal article" name="Sci. Rep.">
        <title>Genome-scale phylogenetic analyses confirm Olpidium as the closest living zoosporic fungus to the non-flagellated, terrestrial fungi.</title>
        <authorList>
            <person name="Chang Y."/>
            <person name="Rochon D."/>
            <person name="Sekimoto S."/>
            <person name="Wang Y."/>
            <person name="Chovatia M."/>
            <person name="Sandor L."/>
            <person name="Salamov A."/>
            <person name="Grigoriev I.V."/>
            <person name="Stajich J.E."/>
            <person name="Spatafora J.W."/>
        </authorList>
    </citation>
    <scope>NUCLEOTIDE SEQUENCE [LARGE SCALE GENOMIC DNA]</scope>
    <source>
        <strain evidence="2">S191</strain>
    </source>
</reference>
<keyword evidence="3" id="KW-1185">Reference proteome</keyword>
<dbReference type="Proteomes" id="UP000673691">
    <property type="component" value="Unassembled WGS sequence"/>
</dbReference>
<dbReference type="AlphaFoldDB" id="A0A8H8DGC5"/>
<accession>A0A8H8DGC5</accession>
<organism evidence="2 3">
    <name type="scientific">Olpidium bornovanus</name>
    <dbReference type="NCBI Taxonomy" id="278681"/>
    <lineage>
        <taxon>Eukaryota</taxon>
        <taxon>Fungi</taxon>
        <taxon>Fungi incertae sedis</taxon>
        <taxon>Olpidiomycota</taxon>
        <taxon>Olpidiomycotina</taxon>
        <taxon>Olpidiomycetes</taxon>
        <taxon>Olpidiales</taxon>
        <taxon>Olpidiaceae</taxon>
        <taxon>Olpidium</taxon>
    </lineage>
</organism>
<comment type="caution">
    <text evidence="2">The sequence shown here is derived from an EMBL/GenBank/DDBJ whole genome shotgun (WGS) entry which is preliminary data.</text>
</comment>
<proteinExistence type="predicted"/>
<protein>
    <submittedName>
        <fullName evidence="2">Uncharacterized protein</fullName>
    </submittedName>
</protein>
<evidence type="ECO:0000313" key="3">
    <source>
        <dbReference type="Proteomes" id="UP000673691"/>
    </source>
</evidence>
<gene>
    <name evidence="2" type="ORF">BJ554DRAFT_3232</name>
</gene>
<dbReference type="EMBL" id="JAEFCI010010984">
    <property type="protein sequence ID" value="KAG5456892.1"/>
    <property type="molecule type" value="Genomic_DNA"/>
</dbReference>
<feature type="non-terminal residue" evidence="2">
    <location>
        <position position="1"/>
    </location>
</feature>
<evidence type="ECO:0000256" key="1">
    <source>
        <dbReference type="SAM" id="MobiDB-lite"/>
    </source>
</evidence>
<feature type="region of interest" description="Disordered" evidence="1">
    <location>
        <begin position="1"/>
        <end position="44"/>
    </location>
</feature>
<sequence>HPPSAALRPRRLRTASARSLERGGGRKERRSRGGVGRTERRASLRRVRRKELVGTDTGGRGRVFRKEERYVLHTVVAASPAARALAIPPSC</sequence>
<feature type="non-terminal residue" evidence="2">
    <location>
        <position position="91"/>
    </location>
</feature>
<name>A0A8H8DGC5_9FUNG</name>
<evidence type="ECO:0000313" key="2">
    <source>
        <dbReference type="EMBL" id="KAG5456892.1"/>
    </source>
</evidence>